<evidence type="ECO:0000313" key="2">
    <source>
        <dbReference type="Proteomes" id="UP000190449"/>
    </source>
</evidence>
<dbReference type="EMBL" id="FUWU01000033">
    <property type="protein sequence ID" value="SJZ89138.1"/>
    <property type="molecule type" value="Genomic_DNA"/>
</dbReference>
<evidence type="ECO:0000313" key="1">
    <source>
        <dbReference type="EMBL" id="SJZ89138.1"/>
    </source>
</evidence>
<dbReference type="AlphaFoldDB" id="A0A1T4PE96"/>
<sequence>MGVRITYGVTFCLVIGTMQELKIIMNRISKEQWKNLIIIKKGFIRNMNVN</sequence>
<proteinExistence type="predicted"/>
<gene>
    <name evidence="1" type="ORF">SAMN02745108_01875</name>
</gene>
<organism evidence="1 2">
    <name type="scientific">Fibrobacter intestinalis</name>
    <dbReference type="NCBI Taxonomy" id="28122"/>
    <lineage>
        <taxon>Bacteria</taxon>
        <taxon>Pseudomonadati</taxon>
        <taxon>Fibrobacterota</taxon>
        <taxon>Fibrobacteria</taxon>
        <taxon>Fibrobacterales</taxon>
        <taxon>Fibrobacteraceae</taxon>
        <taxon>Fibrobacter</taxon>
    </lineage>
</organism>
<accession>A0A1T4PE96</accession>
<dbReference type="Proteomes" id="UP000190449">
    <property type="component" value="Unassembled WGS sequence"/>
</dbReference>
<reference evidence="1 2" key="1">
    <citation type="submission" date="2017-02" db="EMBL/GenBank/DDBJ databases">
        <authorList>
            <person name="Peterson S.W."/>
        </authorList>
    </citation>
    <scope>NUCLEOTIDE SEQUENCE [LARGE SCALE GENOMIC DNA]</scope>
    <source>
        <strain evidence="1 2">ATCC 43854</strain>
    </source>
</reference>
<protein>
    <submittedName>
        <fullName evidence="1">Uncharacterized protein</fullName>
    </submittedName>
</protein>
<name>A0A1T4PE96_9BACT</name>